<evidence type="ECO:0000313" key="2">
    <source>
        <dbReference type="EMBL" id="KAF1842834.1"/>
    </source>
</evidence>
<dbReference type="RefSeq" id="XP_040785397.1">
    <property type="nucleotide sequence ID" value="XM_040937047.1"/>
</dbReference>
<accession>A0A9P4GC76</accession>
<comment type="caution">
    <text evidence="2">The sequence shown here is derived from an EMBL/GenBank/DDBJ whole genome shotgun (WGS) entry which is preliminary data.</text>
</comment>
<organism evidence="2 3">
    <name type="scientific">Cucurbitaria berberidis CBS 394.84</name>
    <dbReference type="NCBI Taxonomy" id="1168544"/>
    <lineage>
        <taxon>Eukaryota</taxon>
        <taxon>Fungi</taxon>
        <taxon>Dikarya</taxon>
        <taxon>Ascomycota</taxon>
        <taxon>Pezizomycotina</taxon>
        <taxon>Dothideomycetes</taxon>
        <taxon>Pleosporomycetidae</taxon>
        <taxon>Pleosporales</taxon>
        <taxon>Pleosporineae</taxon>
        <taxon>Cucurbitariaceae</taxon>
        <taxon>Cucurbitaria</taxon>
    </lineage>
</organism>
<keyword evidence="1" id="KW-0472">Membrane</keyword>
<keyword evidence="1" id="KW-1133">Transmembrane helix</keyword>
<feature type="transmembrane region" description="Helical" evidence="1">
    <location>
        <begin position="308"/>
        <end position="329"/>
    </location>
</feature>
<keyword evidence="1" id="KW-0812">Transmembrane</keyword>
<dbReference type="Proteomes" id="UP000800039">
    <property type="component" value="Unassembled WGS sequence"/>
</dbReference>
<dbReference type="AlphaFoldDB" id="A0A9P4GC76"/>
<proteinExistence type="predicted"/>
<name>A0A9P4GC76_9PLEO</name>
<dbReference type="OrthoDB" id="5428890at2759"/>
<dbReference type="EMBL" id="ML976617">
    <property type="protein sequence ID" value="KAF1842834.1"/>
    <property type="molecule type" value="Genomic_DNA"/>
</dbReference>
<keyword evidence="3" id="KW-1185">Reference proteome</keyword>
<evidence type="ECO:0000313" key="3">
    <source>
        <dbReference type="Proteomes" id="UP000800039"/>
    </source>
</evidence>
<protein>
    <submittedName>
        <fullName evidence="2">Uncharacterized protein</fullName>
    </submittedName>
</protein>
<evidence type="ECO:0000256" key="1">
    <source>
        <dbReference type="SAM" id="Phobius"/>
    </source>
</evidence>
<gene>
    <name evidence="2" type="ORF">K460DRAFT_407219</name>
</gene>
<sequence length="347" mass="40372">MNMLNSALNKTSVDWATRRAIIEHMWPTTISSGLRKDDLDLEPYFRYYTRQCHDALVDHGQHVLARTHQDIIDIACRFEDQNSRDTIKEGLRSKLLKPERPNVDNILDGAIDLAARLHLMINISYAKLFISGQLQLSWESGSLKDLLSNHFSEAVRLGNDGIKLDPTFTATNLESIAGIQIKPTDNLVDHLRLIDKEDKVVAIFHHASFLNRQTGTVLPQGLKEETLRTLSLLFPQHDRQTRHWLKKQSGRFDDMLHRCDPIRLEDRQIEKFHFWHDRLVMLKQAFDQSRPATMSQWWFDRRNGVQWYTFWISVLVLLLTIIFGIVQSIEGALQVYKAYHPTQPVSR</sequence>
<reference evidence="2" key="1">
    <citation type="submission" date="2020-01" db="EMBL/GenBank/DDBJ databases">
        <authorList>
            <consortium name="DOE Joint Genome Institute"/>
            <person name="Haridas S."/>
            <person name="Albert R."/>
            <person name="Binder M."/>
            <person name="Bloem J."/>
            <person name="Labutti K."/>
            <person name="Salamov A."/>
            <person name="Andreopoulos B."/>
            <person name="Baker S.E."/>
            <person name="Barry K."/>
            <person name="Bills G."/>
            <person name="Bluhm B.H."/>
            <person name="Cannon C."/>
            <person name="Castanera R."/>
            <person name="Culley D.E."/>
            <person name="Daum C."/>
            <person name="Ezra D."/>
            <person name="Gonzalez J.B."/>
            <person name="Henrissat B."/>
            <person name="Kuo A."/>
            <person name="Liang C."/>
            <person name="Lipzen A."/>
            <person name="Lutzoni F."/>
            <person name="Magnuson J."/>
            <person name="Mondo S."/>
            <person name="Nolan M."/>
            <person name="Ohm R."/>
            <person name="Pangilinan J."/>
            <person name="Park H.-J."/>
            <person name="Ramirez L."/>
            <person name="Alfaro M."/>
            <person name="Sun H."/>
            <person name="Tritt A."/>
            <person name="Yoshinaga Y."/>
            <person name="Zwiers L.-H."/>
            <person name="Turgeon B.G."/>
            <person name="Goodwin S.B."/>
            <person name="Spatafora J.W."/>
            <person name="Crous P.W."/>
            <person name="Grigoriev I.V."/>
        </authorList>
    </citation>
    <scope>NUCLEOTIDE SEQUENCE</scope>
    <source>
        <strain evidence="2">CBS 394.84</strain>
    </source>
</reference>
<dbReference type="GeneID" id="63854297"/>